<evidence type="ECO:0000259" key="15">
    <source>
        <dbReference type="PROSITE" id="PS50001"/>
    </source>
</evidence>
<dbReference type="Pfam" id="PF01017">
    <property type="entry name" value="STAT_alpha"/>
    <property type="match status" value="1"/>
</dbReference>
<dbReference type="Gene3D" id="1.10.532.10">
    <property type="entry name" value="STAT transcription factor, N-terminal domain"/>
    <property type="match status" value="1"/>
</dbReference>
<keyword evidence="7 13" id="KW-0805">Transcription regulation</keyword>
<dbReference type="GO" id="GO:0003677">
    <property type="term" value="F:DNA binding"/>
    <property type="evidence" value="ECO:0007669"/>
    <property type="project" value="UniProtKB-KW"/>
</dbReference>
<dbReference type="InterPro" id="IPR008967">
    <property type="entry name" value="p53-like_TF_DNA-bd_sf"/>
</dbReference>
<keyword evidence="4 13" id="KW-0963">Cytoplasm</keyword>
<dbReference type="InterPro" id="IPR036535">
    <property type="entry name" value="STAT_N_sf"/>
</dbReference>
<feature type="compositionally biased region" description="Polar residues" evidence="14">
    <location>
        <begin position="755"/>
        <end position="778"/>
    </location>
</feature>
<dbReference type="SUPFAM" id="SSF47655">
    <property type="entry name" value="STAT"/>
    <property type="match status" value="1"/>
</dbReference>
<organism evidence="16 17">
    <name type="scientific">Xyrichtys novacula</name>
    <name type="common">Pearly razorfish</name>
    <name type="synonym">Hemipteronotus novacula</name>
    <dbReference type="NCBI Taxonomy" id="13765"/>
    <lineage>
        <taxon>Eukaryota</taxon>
        <taxon>Metazoa</taxon>
        <taxon>Chordata</taxon>
        <taxon>Craniata</taxon>
        <taxon>Vertebrata</taxon>
        <taxon>Euteleostomi</taxon>
        <taxon>Actinopterygii</taxon>
        <taxon>Neopterygii</taxon>
        <taxon>Teleostei</taxon>
        <taxon>Neoteleostei</taxon>
        <taxon>Acanthomorphata</taxon>
        <taxon>Eupercaria</taxon>
        <taxon>Labriformes</taxon>
        <taxon>Labridae</taxon>
        <taxon>Xyrichtys</taxon>
    </lineage>
</organism>
<keyword evidence="6 12" id="KW-0727">SH2 domain</keyword>
<evidence type="ECO:0000256" key="6">
    <source>
        <dbReference type="ARBA" id="ARBA00022999"/>
    </source>
</evidence>
<dbReference type="SUPFAM" id="SSF49417">
    <property type="entry name" value="p53-like transcription factors"/>
    <property type="match status" value="1"/>
</dbReference>
<keyword evidence="11 13" id="KW-0539">Nucleus</keyword>
<dbReference type="Proteomes" id="UP001178508">
    <property type="component" value="Chromosome 18"/>
</dbReference>
<dbReference type="PROSITE" id="PS50001">
    <property type="entry name" value="SH2"/>
    <property type="match status" value="1"/>
</dbReference>
<evidence type="ECO:0000256" key="7">
    <source>
        <dbReference type="ARBA" id="ARBA00023015"/>
    </source>
</evidence>
<dbReference type="InterPro" id="IPR036860">
    <property type="entry name" value="SH2_dom_sf"/>
</dbReference>
<dbReference type="Gene3D" id="1.20.1050.20">
    <property type="entry name" value="STAT transcription factor, all-alpha domain"/>
    <property type="match status" value="1"/>
</dbReference>
<dbReference type="CDD" id="cd14801">
    <property type="entry name" value="STAT_DBD"/>
    <property type="match status" value="1"/>
</dbReference>
<evidence type="ECO:0000256" key="10">
    <source>
        <dbReference type="ARBA" id="ARBA00023163"/>
    </source>
</evidence>
<dbReference type="Pfam" id="PF00017">
    <property type="entry name" value="SH2"/>
    <property type="match status" value="1"/>
</dbReference>
<evidence type="ECO:0000256" key="12">
    <source>
        <dbReference type="PROSITE-ProRule" id="PRU00191"/>
    </source>
</evidence>
<dbReference type="GO" id="GO:0003700">
    <property type="term" value="F:DNA-binding transcription factor activity"/>
    <property type="evidence" value="ECO:0007669"/>
    <property type="project" value="InterPro"/>
</dbReference>
<dbReference type="InterPro" id="IPR001217">
    <property type="entry name" value="STAT"/>
</dbReference>
<gene>
    <name evidence="16" type="ORF">XNOV1_A038950</name>
</gene>
<dbReference type="SUPFAM" id="SSF48092">
    <property type="entry name" value="Transcription factor STAT-4 N-domain"/>
    <property type="match status" value="1"/>
</dbReference>
<dbReference type="InterPro" id="IPR012345">
    <property type="entry name" value="STAT_TF_DNA-bd_N"/>
</dbReference>
<dbReference type="Gene3D" id="1.10.238.10">
    <property type="entry name" value="EF-hand"/>
    <property type="match status" value="1"/>
</dbReference>
<dbReference type="Pfam" id="PF02865">
    <property type="entry name" value="STAT_int"/>
    <property type="match status" value="1"/>
</dbReference>
<dbReference type="FunFam" id="3.30.505.10:FF:000003">
    <property type="entry name" value="Signal transducer and activator of transcription"/>
    <property type="match status" value="1"/>
</dbReference>
<dbReference type="SMART" id="SM00964">
    <property type="entry name" value="STAT_int"/>
    <property type="match status" value="1"/>
</dbReference>
<keyword evidence="10 13" id="KW-0804">Transcription</keyword>
<dbReference type="PANTHER" id="PTHR11801">
    <property type="entry name" value="SIGNAL TRANSDUCER AND ACTIVATOR OF TRANSCRIPTION"/>
    <property type="match status" value="1"/>
</dbReference>
<keyword evidence="17" id="KW-1185">Reference proteome</keyword>
<dbReference type="GO" id="GO:0007165">
    <property type="term" value="P:signal transduction"/>
    <property type="evidence" value="ECO:0007669"/>
    <property type="project" value="InterPro"/>
</dbReference>
<protein>
    <recommendedName>
        <fullName evidence="13">Signal transducer and activator of transcription</fullName>
    </recommendedName>
</protein>
<evidence type="ECO:0000256" key="9">
    <source>
        <dbReference type="ARBA" id="ARBA00023159"/>
    </source>
</evidence>
<proteinExistence type="inferred from homology"/>
<comment type="subcellular location">
    <subcellularLocation>
        <location evidence="2 13">Cytoplasm</location>
    </subcellularLocation>
    <subcellularLocation>
        <location evidence="1 13">Nucleus</location>
    </subcellularLocation>
</comment>
<dbReference type="GO" id="GO:0005634">
    <property type="term" value="C:nucleus"/>
    <property type="evidence" value="ECO:0007669"/>
    <property type="project" value="UniProtKB-SubCell"/>
</dbReference>
<dbReference type="InterPro" id="IPR013799">
    <property type="entry name" value="STAT_TF_prot_interaction"/>
</dbReference>
<evidence type="ECO:0000256" key="5">
    <source>
        <dbReference type="ARBA" id="ARBA00022553"/>
    </source>
</evidence>
<dbReference type="AlphaFoldDB" id="A0AAV1GZQ3"/>
<dbReference type="Pfam" id="PF21354">
    <property type="entry name" value="STAT_linker"/>
    <property type="match status" value="1"/>
</dbReference>
<evidence type="ECO:0000256" key="14">
    <source>
        <dbReference type="SAM" id="MobiDB-lite"/>
    </source>
</evidence>
<dbReference type="InterPro" id="IPR015988">
    <property type="entry name" value="STAT_TF_CC"/>
</dbReference>
<evidence type="ECO:0000256" key="2">
    <source>
        <dbReference type="ARBA" id="ARBA00004496"/>
    </source>
</evidence>
<dbReference type="GO" id="GO:0005737">
    <property type="term" value="C:cytoplasm"/>
    <property type="evidence" value="ECO:0007669"/>
    <property type="project" value="UniProtKB-SubCell"/>
</dbReference>
<sequence>MSGQWQELLKLGSDLQGQVSQLYTGKLPREIRHYLCQPIESQDWDSAAEDENKARACLGALLVCLEEQWSRSVQENSILQGPDFSALKDHLLKNFEHNPLNLAVILSTCLKEEKRILAAASEAQGFSSPTMDQRREMLDRMISNIRGMILGAKKETKSLENLYATLDFIQNNWQSRVEEHSGFPQPQAAVEQECLNQANFISRTNQMVEMQIREILNQTKQVVETLSDVELPEWKHRQQIACIGGPVDTSLDHLEKWFTAVAEVLLEIHKQLQKLRDILVKYKRTEASSISTPMAEIETHVLSLLKKLLSNALVVEQQTVMTNQPQRPLVIKTGVRFTAKVRFLANLTEFVQKCLLKVTPKFDKGVEEAKTIKGFRLFELSSDEKVMDVYTAGGGLEADFGHMLLKEKKRGLKVTQETSAAVSKRKRNKSEEDPNHLSVTEELHIIKFEMKFQYAGLDLSIETSSLPLVVISSTNQIPAAWASIMWFNMLSNSEPKDLSFFLKLPSLTWEQLAQVLSWQFLVVGQLGLNADQLCVLRDKFVESPDGLVHWKDFSKIETSAWYWIDGILDLIRKHLMDIWRDGSIVGFVSRARTEALLREKQAGTFLLRFSESNKDGAITFSWVENANGETLVHAVEPYTKQELSVNSLPYIIFNYSLKTQTNTNWKPLLYLYPDIPKGTAFGQYYKAPEKAAPKNGKSGYVAKNFIPVSVNPTPPPSPTKELEMMDMDPVEDMNVDHQQVIQDLFPDLFCHPSGPSDSTLNQEMPPFQNSSMNPEILM</sequence>
<dbReference type="SUPFAM" id="SSF55550">
    <property type="entry name" value="SH2 domain"/>
    <property type="match status" value="1"/>
</dbReference>
<reference evidence="16" key="1">
    <citation type="submission" date="2023-08" db="EMBL/GenBank/DDBJ databases">
        <authorList>
            <person name="Alioto T."/>
            <person name="Alioto T."/>
            <person name="Gomez Garrido J."/>
        </authorList>
    </citation>
    <scope>NUCLEOTIDE SEQUENCE</scope>
</reference>
<dbReference type="InterPro" id="IPR013800">
    <property type="entry name" value="STAT_TF_alpha"/>
</dbReference>
<dbReference type="Gene3D" id="2.60.40.630">
    <property type="entry name" value="STAT transcription factor, DNA-binding domain"/>
    <property type="match status" value="1"/>
</dbReference>
<feature type="region of interest" description="Disordered" evidence="14">
    <location>
        <begin position="416"/>
        <end position="435"/>
    </location>
</feature>
<dbReference type="Pfam" id="PF02864">
    <property type="entry name" value="STAT_bind"/>
    <property type="match status" value="1"/>
</dbReference>
<evidence type="ECO:0000313" key="17">
    <source>
        <dbReference type="Proteomes" id="UP001178508"/>
    </source>
</evidence>
<dbReference type="InterPro" id="IPR048988">
    <property type="entry name" value="STAT_linker"/>
</dbReference>
<evidence type="ECO:0000256" key="3">
    <source>
        <dbReference type="ARBA" id="ARBA00005586"/>
    </source>
</evidence>
<dbReference type="InterPro" id="IPR013801">
    <property type="entry name" value="STAT_TF_DNA-bd"/>
</dbReference>
<evidence type="ECO:0000313" key="16">
    <source>
        <dbReference type="EMBL" id="CAJ1078701.1"/>
    </source>
</evidence>
<feature type="domain" description="SH2" evidence="15">
    <location>
        <begin position="579"/>
        <end position="689"/>
    </location>
</feature>
<name>A0AAV1GZQ3_XYRNO</name>
<keyword evidence="5 13" id="KW-0597">Phosphoprotein</keyword>
<evidence type="ECO:0000256" key="4">
    <source>
        <dbReference type="ARBA" id="ARBA00022490"/>
    </source>
</evidence>
<accession>A0AAV1GZQ3</accession>
<dbReference type="Gene3D" id="3.30.505.10">
    <property type="entry name" value="SH2 domain"/>
    <property type="match status" value="1"/>
</dbReference>
<keyword evidence="8 13" id="KW-0238">DNA-binding</keyword>
<keyword evidence="9 13" id="KW-0010">Activator</keyword>
<evidence type="ECO:0000256" key="13">
    <source>
        <dbReference type="RuleBase" id="RU046415"/>
    </source>
</evidence>
<evidence type="ECO:0000256" key="11">
    <source>
        <dbReference type="ARBA" id="ARBA00023242"/>
    </source>
</evidence>
<dbReference type="InterPro" id="IPR000980">
    <property type="entry name" value="SH2"/>
</dbReference>
<evidence type="ECO:0000256" key="1">
    <source>
        <dbReference type="ARBA" id="ARBA00004123"/>
    </source>
</evidence>
<dbReference type="EMBL" id="OY660881">
    <property type="protein sequence ID" value="CAJ1078701.1"/>
    <property type="molecule type" value="Genomic_DNA"/>
</dbReference>
<comment type="similarity">
    <text evidence="3 13">Belongs to the transcription factor STAT family.</text>
</comment>
<evidence type="ECO:0000256" key="8">
    <source>
        <dbReference type="ARBA" id="ARBA00023125"/>
    </source>
</evidence>
<feature type="region of interest" description="Disordered" evidence="14">
    <location>
        <begin position="753"/>
        <end position="778"/>
    </location>
</feature>